<evidence type="ECO:0000256" key="1">
    <source>
        <dbReference type="SAM" id="MobiDB-lite"/>
    </source>
</evidence>
<feature type="region of interest" description="Disordered" evidence="1">
    <location>
        <begin position="1"/>
        <end position="56"/>
    </location>
</feature>
<comment type="caution">
    <text evidence="2">The sequence shown here is derived from an EMBL/GenBank/DDBJ whole genome shotgun (WGS) entry which is preliminary data.</text>
</comment>
<evidence type="ECO:0000313" key="2">
    <source>
        <dbReference type="EMBL" id="KAG6943030.1"/>
    </source>
</evidence>
<accession>A0A8J5IGV3</accession>
<proteinExistence type="predicted"/>
<dbReference type="AlphaFoldDB" id="A0A8J5IGV3"/>
<feature type="compositionally biased region" description="Low complexity" evidence="1">
    <location>
        <begin position="40"/>
        <end position="51"/>
    </location>
</feature>
<keyword evidence="3" id="KW-1185">Reference proteome</keyword>
<dbReference type="Proteomes" id="UP000709295">
    <property type="component" value="Unassembled WGS sequence"/>
</dbReference>
<protein>
    <submittedName>
        <fullName evidence="2">Uncharacterized protein</fullName>
    </submittedName>
</protein>
<reference evidence="2" key="1">
    <citation type="submission" date="2021-01" db="EMBL/GenBank/DDBJ databases">
        <title>Phytophthora aleatoria, a newly-described species from Pinus radiata is distinct from Phytophthora cactorum isolates based on comparative genomics.</title>
        <authorList>
            <person name="Mcdougal R."/>
            <person name="Panda P."/>
            <person name="Williams N."/>
            <person name="Studholme D.J."/>
        </authorList>
    </citation>
    <scope>NUCLEOTIDE SEQUENCE</scope>
    <source>
        <strain evidence="2">NZFS 4037</strain>
    </source>
</reference>
<evidence type="ECO:0000313" key="3">
    <source>
        <dbReference type="Proteomes" id="UP000709295"/>
    </source>
</evidence>
<dbReference type="EMBL" id="JAENGY010002867">
    <property type="protein sequence ID" value="KAG6943030.1"/>
    <property type="molecule type" value="Genomic_DNA"/>
</dbReference>
<sequence>MTNVKHNLKEDPPGLGAPVRGRTDTHLPSAAHEGEGKTEAASSGSSQAGAAKEIEPQIKSATSSTVVCGGGCIAAAQRAAAGGCPGCECPAGNCKCTKCGHGDEGDKSAAGGSCSARPMKEKVEFVEEGRGSDIFRTIS</sequence>
<name>A0A8J5IGV3_9STRA</name>
<organism evidence="2 3">
    <name type="scientific">Phytophthora aleatoria</name>
    <dbReference type="NCBI Taxonomy" id="2496075"/>
    <lineage>
        <taxon>Eukaryota</taxon>
        <taxon>Sar</taxon>
        <taxon>Stramenopiles</taxon>
        <taxon>Oomycota</taxon>
        <taxon>Peronosporomycetes</taxon>
        <taxon>Peronosporales</taxon>
        <taxon>Peronosporaceae</taxon>
        <taxon>Phytophthora</taxon>
    </lineage>
</organism>
<gene>
    <name evidence="2" type="ORF">JG688_00017811</name>
</gene>